<accession>A0AC61KZC8</accession>
<dbReference type="Proteomes" id="UP000248329">
    <property type="component" value="Unassembled WGS sequence"/>
</dbReference>
<organism evidence="1 2">
    <name type="scientific">Candidatus Methanogaster sp</name>
    <dbReference type="NCBI Taxonomy" id="3386292"/>
    <lineage>
        <taxon>Archaea</taxon>
        <taxon>Methanobacteriati</taxon>
        <taxon>Methanobacteriota</taxon>
        <taxon>Stenosarchaea group</taxon>
        <taxon>Methanomicrobia</taxon>
        <taxon>Methanosarcinales</taxon>
        <taxon>ANME-2 cluster</taxon>
        <taxon>Candidatus Methanogasteraceae</taxon>
        <taxon>Candidatus Methanogaster</taxon>
    </lineage>
</organism>
<reference evidence="1" key="1">
    <citation type="submission" date="2018-01" db="EMBL/GenBank/DDBJ databases">
        <authorList>
            <person name="Krukenberg V."/>
        </authorList>
    </citation>
    <scope>NUCLEOTIDE SEQUENCE</scope>
    <source>
        <strain evidence="1">E20ANME2</strain>
    </source>
</reference>
<comment type="caution">
    <text evidence="1">The sequence shown here is derived from an EMBL/GenBank/DDBJ whole genome shotgun (WGS) entry which is preliminary data.</text>
</comment>
<dbReference type="EMBL" id="PQXF01000047">
    <property type="protein sequence ID" value="PXF57881.1"/>
    <property type="molecule type" value="Genomic_DNA"/>
</dbReference>
<name>A0AC61KZC8_9EURY</name>
<gene>
    <name evidence="1" type="ORF">C4B59_14400</name>
</gene>
<proteinExistence type="predicted"/>
<protein>
    <submittedName>
        <fullName evidence="1">Uncharacterized protein</fullName>
    </submittedName>
</protein>
<evidence type="ECO:0000313" key="2">
    <source>
        <dbReference type="Proteomes" id="UP000248329"/>
    </source>
</evidence>
<sequence length="183" mass="19843">MKYRPIVALSLLMVVVVSSIGCITPTDPAESGQLSEVREALGTMPLINAGEAINITANNDTIKEFISQNFTAPNRRSVQAVLVQNSMYTIIKPSTAANESSFWGVNRSANVSESPFIWKVDLIERSCSCGSSGKNLYIATALVDPQTGEIVNAKTYTMSENKYGQSTCISACHKQPIYEKSPL</sequence>
<evidence type="ECO:0000313" key="1">
    <source>
        <dbReference type="EMBL" id="PXF57881.1"/>
    </source>
</evidence>